<keyword evidence="1" id="KW-0521">NADP</keyword>
<name>A0A1I5UEH0_9PSED</name>
<evidence type="ECO:0000256" key="1">
    <source>
        <dbReference type="ARBA" id="ARBA00022857"/>
    </source>
</evidence>
<dbReference type="InterPro" id="IPR002347">
    <property type="entry name" value="SDR_fam"/>
</dbReference>
<keyword evidence="2" id="KW-0560">Oxidoreductase</keyword>
<evidence type="ECO:0000313" key="4">
    <source>
        <dbReference type="Proteomes" id="UP000198784"/>
    </source>
</evidence>
<dbReference type="GO" id="GO:0016491">
    <property type="term" value="F:oxidoreductase activity"/>
    <property type="evidence" value="ECO:0007669"/>
    <property type="project" value="UniProtKB-KW"/>
</dbReference>
<dbReference type="PRINTS" id="PR00081">
    <property type="entry name" value="GDHRDH"/>
</dbReference>
<reference evidence="4" key="1">
    <citation type="submission" date="2016-10" db="EMBL/GenBank/DDBJ databases">
        <authorList>
            <person name="Varghese N."/>
            <person name="Submissions S."/>
        </authorList>
    </citation>
    <scope>NUCLEOTIDE SEQUENCE [LARGE SCALE GENOMIC DNA]</scope>
    <source>
        <strain evidence="4">DSM 17834</strain>
    </source>
</reference>
<dbReference type="Pfam" id="PF00106">
    <property type="entry name" value="adh_short"/>
    <property type="match status" value="1"/>
</dbReference>
<dbReference type="PANTHER" id="PTHR43086">
    <property type="entry name" value="VERY-LONG-CHAIN 3-OXOOACYL-COA REDUCTASE"/>
    <property type="match status" value="1"/>
</dbReference>
<dbReference type="PANTHER" id="PTHR43086:SF2">
    <property type="entry name" value="HYDROXYSTEROID DEHYDROGENASE-LIKE PROTEIN 1"/>
    <property type="match status" value="1"/>
</dbReference>
<protein>
    <submittedName>
        <fullName evidence="3">Short-chain dehydrogenase</fullName>
    </submittedName>
</protein>
<keyword evidence="4" id="KW-1185">Reference proteome</keyword>
<dbReference type="SUPFAM" id="SSF51735">
    <property type="entry name" value="NAD(P)-binding Rossmann-fold domains"/>
    <property type="match status" value="1"/>
</dbReference>
<accession>A0A1I5UEH0</accession>
<dbReference type="PIRSF" id="PIRSF000126">
    <property type="entry name" value="11-beta-HSD1"/>
    <property type="match status" value="1"/>
</dbReference>
<evidence type="ECO:0000256" key="2">
    <source>
        <dbReference type="ARBA" id="ARBA00023002"/>
    </source>
</evidence>
<dbReference type="EMBL" id="FOWX01000025">
    <property type="protein sequence ID" value="SFP93608.1"/>
    <property type="molecule type" value="Genomic_DNA"/>
</dbReference>
<dbReference type="Gene3D" id="3.40.50.720">
    <property type="entry name" value="NAD(P)-binding Rossmann-like Domain"/>
    <property type="match status" value="1"/>
</dbReference>
<organism evidence="3 4">
    <name type="scientific">Pseudomonas borbori</name>
    <dbReference type="NCBI Taxonomy" id="289003"/>
    <lineage>
        <taxon>Bacteria</taxon>
        <taxon>Pseudomonadati</taxon>
        <taxon>Pseudomonadota</taxon>
        <taxon>Gammaproteobacteria</taxon>
        <taxon>Pseudomonadales</taxon>
        <taxon>Pseudomonadaceae</taxon>
        <taxon>Pseudomonas</taxon>
    </lineage>
</organism>
<dbReference type="Proteomes" id="UP000198784">
    <property type="component" value="Unassembled WGS sequence"/>
</dbReference>
<sequence length="280" mass="29813">MSSSTKQASAVLAFQQKYGPWALIAGASHGVGAAFAQQLAARGLNCVLVARREEALRDLQAQLIEEYGVEVLLVTQDLAHADATSKLLAAVAEREIGLFVYNAGGDPYITKFLDTSVDDWSTLLRLNALTVMACSHAFGGRMLERGRGGLILVGSQAALGGIRKLAMYSATKGFALNLGESLWAEWKDRGVDVLNLLIGTVDTPTMRAAMVKLKIADALTMVLPKAGEIVEVALRELANGPTLIHPEDLSFSDPALQPGTVRQQHVLSKSAEAALFIGTD</sequence>
<evidence type="ECO:0000313" key="3">
    <source>
        <dbReference type="EMBL" id="SFP93608.1"/>
    </source>
</evidence>
<dbReference type="GO" id="GO:0030497">
    <property type="term" value="P:fatty acid elongation"/>
    <property type="evidence" value="ECO:0007669"/>
    <property type="project" value="TreeGrafter"/>
</dbReference>
<dbReference type="RefSeq" id="WP_090503208.1">
    <property type="nucleotide sequence ID" value="NZ_FOWX01000025.1"/>
</dbReference>
<gene>
    <name evidence="3" type="ORF">SAMN05216190_12510</name>
</gene>
<proteinExistence type="predicted"/>
<dbReference type="InterPro" id="IPR036291">
    <property type="entry name" value="NAD(P)-bd_dom_sf"/>
</dbReference>
<dbReference type="AlphaFoldDB" id="A0A1I5UEH0"/>
<dbReference type="OrthoDB" id="9810734at2"/>
<dbReference type="STRING" id="289003.SAMN05216190_12510"/>